<name>A0A176WJ86_MARPO</name>
<gene>
    <name evidence="2" type="ORF">AXG93_3671s1310</name>
</gene>
<feature type="compositionally biased region" description="Polar residues" evidence="1">
    <location>
        <begin position="73"/>
        <end position="86"/>
    </location>
</feature>
<dbReference type="Proteomes" id="UP000077202">
    <property type="component" value="Unassembled WGS sequence"/>
</dbReference>
<feature type="compositionally biased region" description="Low complexity" evidence="1">
    <location>
        <begin position="100"/>
        <end position="110"/>
    </location>
</feature>
<dbReference type="AlphaFoldDB" id="A0A176WJ86"/>
<comment type="caution">
    <text evidence="2">The sequence shown here is derived from an EMBL/GenBank/DDBJ whole genome shotgun (WGS) entry which is preliminary data.</text>
</comment>
<evidence type="ECO:0000256" key="1">
    <source>
        <dbReference type="SAM" id="MobiDB-lite"/>
    </source>
</evidence>
<dbReference type="EMBL" id="LVLJ01000837">
    <property type="protein sequence ID" value="OAE32412.1"/>
    <property type="molecule type" value="Genomic_DNA"/>
</dbReference>
<organism evidence="2 3">
    <name type="scientific">Marchantia polymorpha subsp. ruderalis</name>
    <dbReference type="NCBI Taxonomy" id="1480154"/>
    <lineage>
        <taxon>Eukaryota</taxon>
        <taxon>Viridiplantae</taxon>
        <taxon>Streptophyta</taxon>
        <taxon>Embryophyta</taxon>
        <taxon>Marchantiophyta</taxon>
        <taxon>Marchantiopsida</taxon>
        <taxon>Marchantiidae</taxon>
        <taxon>Marchantiales</taxon>
        <taxon>Marchantiaceae</taxon>
        <taxon>Marchantia</taxon>
    </lineage>
</organism>
<sequence length="155" mass="17073">MVSRTPPKVRKLVPLKEALVNHLTPYIVNFNQGVGLLTKEEEKRFSKEREILAIESSKKTEEEDNVQPEVPPKSTTRGLVQESGSQGFEAMPKKKANRGSVVSDSLDSSVAKTDVAALTTDEEKNDEPTLQALEEGPSVIPTEVVLEVVVDPYEE</sequence>
<feature type="region of interest" description="Disordered" evidence="1">
    <location>
        <begin position="53"/>
        <end position="131"/>
    </location>
</feature>
<proteinExistence type="predicted"/>
<evidence type="ECO:0000313" key="2">
    <source>
        <dbReference type="EMBL" id="OAE32412.1"/>
    </source>
</evidence>
<keyword evidence="3" id="KW-1185">Reference proteome</keyword>
<protein>
    <submittedName>
        <fullName evidence="2">Uncharacterized protein</fullName>
    </submittedName>
</protein>
<evidence type="ECO:0000313" key="3">
    <source>
        <dbReference type="Proteomes" id="UP000077202"/>
    </source>
</evidence>
<accession>A0A176WJ86</accession>
<reference evidence="2" key="1">
    <citation type="submission" date="2016-03" db="EMBL/GenBank/DDBJ databases">
        <title>Mechanisms controlling the formation of the plant cell surface in tip-growing cells are functionally conserved among land plants.</title>
        <authorList>
            <person name="Honkanen S."/>
            <person name="Jones V.A."/>
            <person name="Morieri G."/>
            <person name="Champion C."/>
            <person name="Hetherington A.J."/>
            <person name="Kelly S."/>
            <person name="Saint-Marcoux D."/>
            <person name="Proust H."/>
            <person name="Prescott H."/>
            <person name="Dolan L."/>
        </authorList>
    </citation>
    <scope>NUCLEOTIDE SEQUENCE [LARGE SCALE GENOMIC DNA]</scope>
    <source>
        <tissue evidence="2">Whole gametophyte</tissue>
    </source>
</reference>